<gene>
    <name evidence="2" type="ORF">CPATCC_002000</name>
</gene>
<reference evidence="2 3" key="1">
    <citation type="submission" date="2019-09" db="EMBL/GenBank/DDBJ databases">
        <title>Consistent, comparative and evidence-based genome assembly and annotation for Cryptosporidium parvum, C. hominis and C. tyzzeri.</title>
        <authorList>
            <person name="Baptista R.P."/>
            <person name="Li Y."/>
            <person name="Sateriale A."/>
            <person name="Ansell B."/>
            <person name="Jex A."/>
            <person name="Sanders M."/>
            <person name="Brooks K."/>
            <person name="Tracey A."/>
            <person name="Berriman M."/>
            <person name="Striepen B."/>
            <person name="Cotton J.A."/>
            <person name="Kissinger J.C."/>
        </authorList>
    </citation>
    <scope>NUCLEOTIDE SEQUENCE [LARGE SCALE GENOMIC DNA]</scope>
    <source>
        <strain evidence="2 3">IOWA-ATCC</strain>
    </source>
</reference>
<feature type="region of interest" description="Disordered" evidence="1">
    <location>
        <begin position="91"/>
        <end position="113"/>
    </location>
</feature>
<feature type="region of interest" description="Disordered" evidence="1">
    <location>
        <begin position="1"/>
        <end position="23"/>
    </location>
</feature>
<organism evidence="2 3">
    <name type="scientific">Cryptosporidium parvum</name>
    <dbReference type="NCBI Taxonomy" id="5807"/>
    <lineage>
        <taxon>Eukaryota</taxon>
        <taxon>Sar</taxon>
        <taxon>Alveolata</taxon>
        <taxon>Apicomplexa</taxon>
        <taxon>Conoidasida</taxon>
        <taxon>Coccidia</taxon>
        <taxon>Eucoccidiorida</taxon>
        <taxon>Eimeriorina</taxon>
        <taxon>Cryptosporidiidae</taxon>
        <taxon>Cryptosporidium</taxon>
    </lineage>
</organism>
<feature type="region of interest" description="Disordered" evidence="1">
    <location>
        <begin position="224"/>
        <end position="283"/>
    </location>
</feature>
<proteinExistence type="predicted"/>
<protein>
    <submittedName>
        <fullName evidence="2">Uncharacterized protein</fullName>
    </submittedName>
</protein>
<dbReference type="VEuPathDB" id="CryptoDB:CPATCC_0021900"/>
<dbReference type="EMBL" id="CP044418">
    <property type="protein sequence ID" value="QOY41445.1"/>
    <property type="molecule type" value="Genomic_DNA"/>
</dbReference>
<feature type="region of interest" description="Disordered" evidence="1">
    <location>
        <begin position="566"/>
        <end position="595"/>
    </location>
</feature>
<feature type="compositionally biased region" description="Polar residues" evidence="1">
    <location>
        <begin position="224"/>
        <end position="239"/>
    </location>
</feature>
<name>A0A7S7LFA6_CRYPV</name>
<dbReference type="Proteomes" id="UP000593906">
    <property type="component" value="Chromosome 5"/>
</dbReference>
<feature type="compositionally biased region" description="Low complexity" evidence="1">
    <location>
        <begin position="267"/>
        <end position="281"/>
    </location>
</feature>
<dbReference type="OMA" id="NFWDSEL"/>
<evidence type="ECO:0000313" key="2">
    <source>
        <dbReference type="EMBL" id="QOY41445.1"/>
    </source>
</evidence>
<evidence type="ECO:0000313" key="3">
    <source>
        <dbReference type="Proteomes" id="UP000593906"/>
    </source>
</evidence>
<feature type="compositionally biased region" description="Gly residues" evidence="1">
    <location>
        <begin position="91"/>
        <end position="108"/>
    </location>
</feature>
<evidence type="ECO:0000256" key="1">
    <source>
        <dbReference type="SAM" id="MobiDB-lite"/>
    </source>
</evidence>
<sequence length="595" mass="65575">MLQNVLENESEQADKTLSSCPISQEGKNPSSLYSISLLLIIGLALKKNGENETLGSGVAIDDQYKKEILSLLLESRPAIVESAESTKPFGGRFGATGFGSRGGRGGQRGRVFSGQIGSTGRRSIIRQPNENLWDMPCSEMTSMTLGDIREAENKMKAEDLTLDQYVERQKESNDRKPSSFSQSNQKKNFVSIPISGETPINVSNTFSLNNGSVKDYQIQISSNVNGNFHNNSGQSNNQYGRHHNNHNNQLHNRDSFMNRLGQSGMLNSHNNTNSHQNSTTNEADNSVTLKSGLIGGEKTQSSSVFSTNINNRKSSSISETFLSGPANLSLFDVNTPIFDDDNNDAVVDFRPPMIKNANTVRNGFEESGKSKGISGQLVRGQTQFENGIQVSASNFSWSNRNGNTEEVDKSISNNISDNSTSFPALSKNSQFSQSQVKTQNNNHSLMSSEQSILQKLHAAGIASKLADKNIIDNIDNRNLNHNNYFESKFKQNISNTNEYPPLSSASNMVSSSLSYDSNNLKFNNQLKSNDAGRLLMSIIGAGQQNNNNNKNYVSNFNVRNNTHRIHTHNTHNSHNSNHHNNVSHHSGHIGNFSRY</sequence>
<dbReference type="AlphaFoldDB" id="A0A7S7LFA6"/>
<accession>A0A7S7LFA6</accession>